<keyword evidence="5" id="KW-0472">Membrane</keyword>
<evidence type="ECO:0000256" key="2">
    <source>
        <dbReference type="ARBA" id="ARBA00010265"/>
    </source>
</evidence>
<proteinExistence type="inferred from homology"/>
<dbReference type="CDD" id="cd16429">
    <property type="entry name" value="VirB10"/>
    <property type="match status" value="1"/>
</dbReference>
<comment type="similarity">
    <text evidence="2">Belongs to the TrbI/VirB10 family.</text>
</comment>
<reference evidence="6 7" key="1">
    <citation type="submission" date="2016-10" db="EMBL/GenBank/DDBJ databases">
        <authorList>
            <person name="de Groot N.N."/>
        </authorList>
    </citation>
    <scope>NUCLEOTIDE SEQUENCE [LARGE SCALE GENOMIC DNA]</scope>
    <source>
        <strain evidence="6 7">ICMP 14252</strain>
    </source>
</reference>
<evidence type="ECO:0000256" key="5">
    <source>
        <dbReference type="ARBA" id="ARBA00023136"/>
    </source>
</evidence>
<sequence length="146" mass="16046">MRALHVPMKSASRVQVVWNRIILPDTSSLTRDKLAGPDPAGYAGLEDGVDWHWGRILAGAALSTILGVGSELAVSKQGNVNGNTVIAFWDSAQDTANQVGREFTRRNLNIQPTLTERSGLPVSIIVNRDLVIRPYQSLFFYRVTSQ</sequence>
<protein>
    <submittedName>
        <fullName evidence="6">Type IV secretion system protein VirB10</fullName>
    </submittedName>
</protein>
<evidence type="ECO:0000256" key="1">
    <source>
        <dbReference type="ARBA" id="ARBA00004167"/>
    </source>
</evidence>
<keyword evidence="4" id="KW-1133">Transmembrane helix</keyword>
<comment type="subcellular location">
    <subcellularLocation>
        <location evidence="1">Membrane</location>
        <topology evidence="1">Single-pass membrane protein</topology>
    </subcellularLocation>
</comment>
<dbReference type="Gene3D" id="2.40.128.260">
    <property type="entry name" value="Type IV secretion system, VirB10/TraB/TrbI"/>
    <property type="match status" value="1"/>
</dbReference>
<dbReference type="AlphaFoldDB" id="A0A1H3G9K2"/>
<dbReference type="GO" id="GO:0016020">
    <property type="term" value="C:membrane"/>
    <property type="evidence" value="ECO:0007669"/>
    <property type="project" value="UniProtKB-SubCell"/>
</dbReference>
<name>A0A1H3G9K2_9PSED</name>
<dbReference type="InterPro" id="IPR042217">
    <property type="entry name" value="T4SS_VirB10/TrbI"/>
</dbReference>
<evidence type="ECO:0000256" key="4">
    <source>
        <dbReference type="ARBA" id="ARBA00022989"/>
    </source>
</evidence>
<evidence type="ECO:0000313" key="7">
    <source>
        <dbReference type="Proteomes" id="UP000182902"/>
    </source>
</evidence>
<dbReference type="Pfam" id="PF03743">
    <property type="entry name" value="TrbI"/>
    <property type="match status" value="1"/>
</dbReference>
<gene>
    <name evidence="6" type="ORF">SAMN05216247_102384</name>
</gene>
<organism evidence="6 7">
    <name type="scientific">Pseudomonas salomonii</name>
    <dbReference type="NCBI Taxonomy" id="191391"/>
    <lineage>
        <taxon>Bacteria</taxon>
        <taxon>Pseudomonadati</taxon>
        <taxon>Pseudomonadota</taxon>
        <taxon>Gammaproteobacteria</taxon>
        <taxon>Pseudomonadales</taxon>
        <taxon>Pseudomonadaceae</taxon>
        <taxon>Pseudomonas</taxon>
    </lineage>
</organism>
<evidence type="ECO:0000256" key="3">
    <source>
        <dbReference type="ARBA" id="ARBA00022692"/>
    </source>
</evidence>
<accession>A0A1H3G9K2</accession>
<dbReference type="EMBL" id="FNOX01000002">
    <property type="protein sequence ID" value="SDX99735.1"/>
    <property type="molecule type" value="Genomic_DNA"/>
</dbReference>
<evidence type="ECO:0000313" key="6">
    <source>
        <dbReference type="EMBL" id="SDX99735.1"/>
    </source>
</evidence>
<keyword evidence="3" id="KW-0812">Transmembrane</keyword>
<dbReference type="Proteomes" id="UP000182902">
    <property type="component" value="Unassembled WGS sequence"/>
</dbReference>
<dbReference type="InterPro" id="IPR005498">
    <property type="entry name" value="T4SS_VirB10/TraB/TrbI"/>
</dbReference>